<dbReference type="GO" id="GO:0016020">
    <property type="term" value="C:membrane"/>
    <property type="evidence" value="ECO:0007669"/>
    <property type="project" value="TreeGrafter"/>
</dbReference>
<dbReference type="InterPro" id="IPR036188">
    <property type="entry name" value="FAD/NAD-bd_sf"/>
</dbReference>
<dbReference type="GO" id="GO:0019285">
    <property type="term" value="P:glycine betaine biosynthetic process from choline"/>
    <property type="evidence" value="ECO:0007669"/>
    <property type="project" value="TreeGrafter"/>
</dbReference>
<evidence type="ECO:0000313" key="3">
    <source>
        <dbReference type="EMBL" id="CAI8052564.1"/>
    </source>
</evidence>
<accession>A0AA35TRR1</accession>
<comment type="similarity">
    <text evidence="1">Belongs to the GMC oxidoreductase family.</text>
</comment>
<dbReference type="SUPFAM" id="SSF54373">
    <property type="entry name" value="FAD-linked reductases, C-terminal domain"/>
    <property type="match status" value="1"/>
</dbReference>
<dbReference type="Proteomes" id="UP001174909">
    <property type="component" value="Unassembled WGS sequence"/>
</dbReference>
<dbReference type="GO" id="GO:0008812">
    <property type="term" value="F:choline dehydrogenase activity"/>
    <property type="evidence" value="ECO:0007669"/>
    <property type="project" value="TreeGrafter"/>
</dbReference>
<dbReference type="GO" id="GO:0050660">
    <property type="term" value="F:flavin adenine dinucleotide binding"/>
    <property type="evidence" value="ECO:0007669"/>
    <property type="project" value="InterPro"/>
</dbReference>
<dbReference type="EMBL" id="CASHTH010004021">
    <property type="protein sequence ID" value="CAI8052564.1"/>
    <property type="molecule type" value="Genomic_DNA"/>
</dbReference>
<proteinExistence type="inferred from homology"/>
<name>A0AA35TRR1_GEOBA</name>
<evidence type="ECO:0000313" key="4">
    <source>
        <dbReference type="Proteomes" id="UP001174909"/>
    </source>
</evidence>
<protein>
    <submittedName>
        <fullName evidence="3">Oxygen-dependent choline dehydrogenase</fullName>
    </submittedName>
</protein>
<evidence type="ECO:0000259" key="2">
    <source>
        <dbReference type="Pfam" id="PF05199"/>
    </source>
</evidence>
<keyword evidence="4" id="KW-1185">Reference proteome</keyword>
<evidence type="ECO:0000256" key="1">
    <source>
        <dbReference type="ARBA" id="ARBA00010790"/>
    </source>
</evidence>
<sequence length="253" mass="28036">MLLLSGVGPADHLREVGIPVVHELPGVGQNLRDHPSACVLFRAAGDRPDVQAAAIQVGLRYTVEDSYLRNDMQISPLLMTSEHRPAQVVIDDDENYIGISASLQLALGKGELRLKSNDPSEYPYLDYNYYQEPYDLERMRKAIRTCIEIGEHQSYRDILLDRVNPVDADLTSDASLDDWLMRNSGTSHHVSGTCKMGPASDDMAVVDQQGRIHGLENIRVADASVMPDCIRANTNATTIMIGEKVADYIRTGR</sequence>
<gene>
    <name evidence="3" type="ORF">GBAR_LOCUS28738</name>
</gene>
<dbReference type="Pfam" id="PF05199">
    <property type="entry name" value="GMC_oxred_C"/>
    <property type="match status" value="1"/>
</dbReference>
<feature type="domain" description="Glucose-methanol-choline oxidoreductase C-terminal" evidence="2">
    <location>
        <begin position="109"/>
        <end position="242"/>
    </location>
</feature>
<dbReference type="InterPro" id="IPR007867">
    <property type="entry name" value="GMC_OxRtase_C"/>
</dbReference>
<reference evidence="3" key="1">
    <citation type="submission" date="2023-03" db="EMBL/GenBank/DDBJ databases">
        <authorList>
            <person name="Steffen K."/>
            <person name="Cardenas P."/>
        </authorList>
    </citation>
    <scope>NUCLEOTIDE SEQUENCE</scope>
</reference>
<dbReference type="Gene3D" id="3.50.50.60">
    <property type="entry name" value="FAD/NAD(P)-binding domain"/>
    <property type="match status" value="1"/>
</dbReference>
<dbReference type="Gene3D" id="3.30.410.40">
    <property type="match status" value="1"/>
</dbReference>
<dbReference type="SUPFAM" id="SSF51905">
    <property type="entry name" value="FAD/NAD(P)-binding domain"/>
    <property type="match status" value="1"/>
</dbReference>
<dbReference type="PANTHER" id="PTHR11552">
    <property type="entry name" value="GLUCOSE-METHANOL-CHOLINE GMC OXIDOREDUCTASE"/>
    <property type="match status" value="1"/>
</dbReference>
<dbReference type="AlphaFoldDB" id="A0AA35TRR1"/>
<dbReference type="PANTHER" id="PTHR11552:SF147">
    <property type="entry name" value="CHOLINE DEHYDROGENASE, MITOCHONDRIAL"/>
    <property type="match status" value="1"/>
</dbReference>
<dbReference type="InterPro" id="IPR012132">
    <property type="entry name" value="GMC_OxRdtase"/>
</dbReference>
<organism evidence="3 4">
    <name type="scientific">Geodia barretti</name>
    <name type="common">Barrett's horny sponge</name>
    <dbReference type="NCBI Taxonomy" id="519541"/>
    <lineage>
        <taxon>Eukaryota</taxon>
        <taxon>Metazoa</taxon>
        <taxon>Porifera</taxon>
        <taxon>Demospongiae</taxon>
        <taxon>Heteroscleromorpha</taxon>
        <taxon>Tetractinellida</taxon>
        <taxon>Astrophorina</taxon>
        <taxon>Geodiidae</taxon>
        <taxon>Geodia</taxon>
    </lineage>
</organism>
<comment type="caution">
    <text evidence="3">The sequence shown here is derived from an EMBL/GenBank/DDBJ whole genome shotgun (WGS) entry which is preliminary data.</text>
</comment>